<dbReference type="EMBL" id="CP045929">
    <property type="protein sequence ID" value="QGK71339.1"/>
    <property type="molecule type" value="Genomic_DNA"/>
</dbReference>
<dbReference type="RefSeq" id="WP_154077915.1">
    <property type="nucleotide sequence ID" value="NZ_CP045929.1"/>
</dbReference>
<evidence type="ECO:0000313" key="3">
    <source>
        <dbReference type="Proteomes" id="UP000371041"/>
    </source>
</evidence>
<reference evidence="3" key="1">
    <citation type="submission" date="2019-11" db="EMBL/GenBank/DDBJ databases">
        <title>The complete genome sequence of Saccharopolyspora sp. E2A.</title>
        <authorList>
            <person name="Zhang G."/>
        </authorList>
    </citation>
    <scope>NUCLEOTIDE SEQUENCE [LARGE SCALE GENOMIC DNA]</scope>
    <source>
        <strain evidence="3">E2A</strain>
    </source>
</reference>
<name>A0A5Q3QIQ4_9PSEU</name>
<proteinExistence type="predicted"/>
<feature type="compositionally biased region" description="Polar residues" evidence="1">
    <location>
        <begin position="48"/>
        <end position="65"/>
    </location>
</feature>
<dbReference type="AlphaFoldDB" id="A0A5Q3QIQ4"/>
<dbReference type="Proteomes" id="UP000371041">
    <property type="component" value="Chromosome"/>
</dbReference>
<dbReference type="GO" id="GO:0004658">
    <property type="term" value="F:propionyl-CoA carboxylase activity"/>
    <property type="evidence" value="ECO:0007669"/>
    <property type="project" value="InterPro"/>
</dbReference>
<accession>A0A5Q3QIQ4</accession>
<dbReference type="Pfam" id="PF13822">
    <property type="entry name" value="ACC_epsilon"/>
    <property type="match status" value="1"/>
</dbReference>
<keyword evidence="3" id="KW-1185">Reference proteome</keyword>
<dbReference type="InterPro" id="IPR032716">
    <property type="entry name" value="ACC_epsilon"/>
</dbReference>
<evidence type="ECO:0000256" key="1">
    <source>
        <dbReference type="SAM" id="MobiDB-lite"/>
    </source>
</evidence>
<organism evidence="2 3">
    <name type="scientific">Allosaccharopolyspora coralli</name>
    <dbReference type="NCBI Taxonomy" id="2665642"/>
    <lineage>
        <taxon>Bacteria</taxon>
        <taxon>Bacillati</taxon>
        <taxon>Actinomycetota</taxon>
        <taxon>Actinomycetes</taxon>
        <taxon>Pseudonocardiales</taxon>
        <taxon>Pseudonocardiaceae</taxon>
        <taxon>Allosaccharopolyspora</taxon>
    </lineage>
</organism>
<sequence>MSERPVLRIVRGNADDAEIAAVTAALTAVAANLAEAPQAGPQRLSEWASRSSALRRTTAQQSLRPGSNAWRASALPQ</sequence>
<gene>
    <name evidence="2" type="ORF">GIY23_19060</name>
</gene>
<evidence type="ECO:0000313" key="2">
    <source>
        <dbReference type="EMBL" id="QGK71339.1"/>
    </source>
</evidence>
<protein>
    <submittedName>
        <fullName evidence="2">Acyl-CoA carboxylase subunit epsilon</fullName>
    </submittedName>
</protein>
<feature type="region of interest" description="Disordered" evidence="1">
    <location>
        <begin position="37"/>
        <end position="77"/>
    </location>
</feature>
<dbReference type="GO" id="GO:0003989">
    <property type="term" value="F:acetyl-CoA carboxylase activity"/>
    <property type="evidence" value="ECO:0007669"/>
    <property type="project" value="InterPro"/>
</dbReference>
<dbReference type="KEGG" id="sace:GIY23_19060"/>